<gene>
    <name evidence="1" type="ORF">EFW17_22460</name>
</gene>
<name>A0A3N0DYP2_9ACTN</name>
<dbReference type="Proteomes" id="UP000269198">
    <property type="component" value="Unassembled WGS sequence"/>
</dbReference>
<protein>
    <submittedName>
        <fullName evidence="1">XRE family transcriptional regulator</fullName>
    </submittedName>
</protein>
<dbReference type="AlphaFoldDB" id="A0A3N0DYP2"/>
<evidence type="ECO:0000313" key="2">
    <source>
        <dbReference type="Proteomes" id="UP000269198"/>
    </source>
</evidence>
<dbReference type="InterPro" id="IPR011990">
    <property type="entry name" value="TPR-like_helical_dom_sf"/>
</dbReference>
<reference evidence="1 2" key="1">
    <citation type="submission" date="2018-11" db="EMBL/GenBank/DDBJ databases">
        <title>The genome draft of YIM 96095.</title>
        <authorList>
            <person name="Tang S.-K."/>
            <person name="Chunyu W.-X."/>
            <person name="Feng Y.-Z."/>
        </authorList>
    </citation>
    <scope>NUCLEOTIDE SEQUENCE [LARGE SCALE GENOMIC DNA]</scope>
    <source>
        <strain evidence="1 2">YIM 96095</strain>
    </source>
</reference>
<dbReference type="OrthoDB" id="3213425at2"/>
<accession>A0A3N0DYP2</accession>
<evidence type="ECO:0000313" key="1">
    <source>
        <dbReference type="EMBL" id="RNL80730.1"/>
    </source>
</evidence>
<comment type="caution">
    <text evidence="1">The sequence shown here is derived from an EMBL/GenBank/DDBJ whole genome shotgun (WGS) entry which is preliminary data.</text>
</comment>
<keyword evidence="2" id="KW-1185">Reference proteome</keyword>
<dbReference type="EMBL" id="RJMB01000035">
    <property type="protein sequence ID" value="RNL80730.1"/>
    <property type="molecule type" value="Genomic_DNA"/>
</dbReference>
<proteinExistence type="predicted"/>
<sequence length="382" mass="42100">MRYETSRELPEEEALLVSWKRWESGRVCPDSEYQRLIAAMFGTVSGAIFMSPRPAGEIVSAATGDTADTPDLLARMSTSAVDTATLEALRLTVDRLCADYPSVAAHQLLTESRAWLDRMADLLNHRLTLSQHREVLSMAGMLALLVGCLEQDTGASNRAEATRRSALSLGLESDDHDVIGWSYEMSAWFSLTRGDYRGVLTAADTGIAKAGDRSVSVQLFAQQAKAWARIGDRRRVEVALDQGRCLLERLPYPEDVQHHFVVDPHKWDFYAMDTYRLAGENEHAESLADEVLSMATDWTGRVISPMRAAEAHVTKGVVSARQGDLDSAISHGQTALEGTRQSVPSLVMVGKELGTELMQHYPNETEAKEYVDELRSLATTAA</sequence>
<organism evidence="1 2">
    <name type="scientific">Halostreptopolyspora alba</name>
    <dbReference type="NCBI Taxonomy" id="2487137"/>
    <lineage>
        <taxon>Bacteria</taxon>
        <taxon>Bacillati</taxon>
        <taxon>Actinomycetota</taxon>
        <taxon>Actinomycetes</taxon>
        <taxon>Streptosporangiales</taxon>
        <taxon>Nocardiopsidaceae</taxon>
        <taxon>Halostreptopolyspora</taxon>
    </lineage>
</organism>
<dbReference type="Gene3D" id="1.25.40.10">
    <property type="entry name" value="Tetratricopeptide repeat domain"/>
    <property type="match status" value="1"/>
</dbReference>